<dbReference type="InterPro" id="IPR040025">
    <property type="entry name" value="Znf622/Rei1/Reh1"/>
</dbReference>
<evidence type="ECO:0000256" key="1">
    <source>
        <dbReference type="SAM" id="MobiDB-lite"/>
    </source>
</evidence>
<feature type="domain" description="ZN622/Rei1/Reh1 zinc finger C2H2-type" evidence="2">
    <location>
        <begin position="53"/>
        <end position="150"/>
    </location>
</feature>
<name>A0A423WKW7_9PEZI</name>
<evidence type="ECO:0000259" key="2">
    <source>
        <dbReference type="Pfam" id="PF12756"/>
    </source>
</evidence>
<dbReference type="STRING" id="1230097.A0A423WKW7"/>
<dbReference type="GO" id="GO:0042273">
    <property type="term" value="P:ribosomal large subunit biogenesis"/>
    <property type="evidence" value="ECO:0007669"/>
    <property type="project" value="TreeGrafter"/>
</dbReference>
<comment type="caution">
    <text evidence="3">The sequence shown here is derived from an EMBL/GenBank/DDBJ whole genome shotgun (WGS) entry which is preliminary data.</text>
</comment>
<organism evidence="3 4">
    <name type="scientific">Cytospora leucostoma</name>
    <dbReference type="NCBI Taxonomy" id="1230097"/>
    <lineage>
        <taxon>Eukaryota</taxon>
        <taxon>Fungi</taxon>
        <taxon>Dikarya</taxon>
        <taxon>Ascomycota</taxon>
        <taxon>Pezizomycotina</taxon>
        <taxon>Sordariomycetes</taxon>
        <taxon>Sordariomycetidae</taxon>
        <taxon>Diaporthales</taxon>
        <taxon>Cytosporaceae</taxon>
        <taxon>Cytospora</taxon>
    </lineage>
</organism>
<feature type="compositionally biased region" description="Acidic residues" evidence="1">
    <location>
        <begin position="153"/>
        <end position="164"/>
    </location>
</feature>
<dbReference type="InParanoid" id="A0A423WKW7"/>
<proteinExistence type="predicted"/>
<sequence length="354" mass="38072">MTTNADAEGASATTSTATGSIVPQGCATVDANSSTSNISADAGLPELTIIPEQCLFCNIVSADFGTNVSHMHKKHGLFIPVDIEDGSLTLAVDLETLVRYLHLVVFEYNECLCCHTQKQTTEAVQQHMMGRGHCRVDLAGEESEFRDFYEEVDDGSAASDDDLDRDAAFAGSDDEEAGTTSTSQASTREPSLMTKSKTLRLSSGKVLAHRSAPSPRHHRPLTVSQDLAGLDSSDTAGPTSPSTSSPTQSSSGVARDHLPPNTAASTRALSRSERPTGSKDRSNLSMALSRLSVNDRAALAHLPAPQQRAIVLAQFKQQDKARNYERRYRGKMERKNNSLLMKHFLSDVPGPKLG</sequence>
<dbReference type="PANTHER" id="PTHR13182">
    <property type="entry name" value="ZINC FINGER PROTEIN 622"/>
    <property type="match status" value="1"/>
</dbReference>
<dbReference type="InterPro" id="IPR036236">
    <property type="entry name" value="Znf_C2H2_sf"/>
</dbReference>
<evidence type="ECO:0000313" key="3">
    <source>
        <dbReference type="EMBL" id="ROW03852.1"/>
    </source>
</evidence>
<dbReference type="Proteomes" id="UP000285146">
    <property type="component" value="Unassembled WGS sequence"/>
</dbReference>
<keyword evidence="4" id="KW-1185">Reference proteome</keyword>
<dbReference type="OrthoDB" id="19329at2759"/>
<protein>
    <recommendedName>
        <fullName evidence="2">ZN622/Rei1/Reh1 zinc finger C2H2-type domain-containing protein</fullName>
    </recommendedName>
</protein>
<feature type="compositionally biased region" description="Basic and acidic residues" evidence="1">
    <location>
        <begin position="270"/>
        <end position="282"/>
    </location>
</feature>
<reference evidence="3 4" key="1">
    <citation type="submission" date="2015-09" db="EMBL/GenBank/DDBJ databases">
        <title>Host preference determinants of Valsa canker pathogens revealed by comparative genomics.</title>
        <authorList>
            <person name="Yin Z."/>
            <person name="Huang L."/>
        </authorList>
    </citation>
    <scope>NUCLEOTIDE SEQUENCE [LARGE SCALE GENOMIC DNA]</scope>
    <source>
        <strain evidence="3 4">SXYLt</strain>
    </source>
</reference>
<dbReference type="AlphaFoldDB" id="A0A423WKW7"/>
<dbReference type="SUPFAM" id="SSF57667">
    <property type="entry name" value="beta-beta-alpha zinc fingers"/>
    <property type="match status" value="1"/>
</dbReference>
<dbReference type="PANTHER" id="PTHR13182:SF8">
    <property type="entry name" value="CYTOPLASMIC 60S SUBUNIT BIOGENESIS FACTOR ZNF622"/>
    <property type="match status" value="1"/>
</dbReference>
<feature type="compositionally biased region" description="Low complexity" evidence="1">
    <location>
        <begin position="232"/>
        <end position="251"/>
    </location>
</feature>
<dbReference type="GO" id="GO:0030687">
    <property type="term" value="C:preribosome, large subunit precursor"/>
    <property type="evidence" value="ECO:0007669"/>
    <property type="project" value="TreeGrafter"/>
</dbReference>
<accession>A0A423WKW7</accession>
<feature type="region of interest" description="Disordered" evidence="1">
    <location>
        <begin position="153"/>
        <end position="284"/>
    </location>
</feature>
<dbReference type="Pfam" id="PF12756">
    <property type="entry name" value="zf-C2H2_2"/>
    <property type="match status" value="1"/>
</dbReference>
<gene>
    <name evidence="3" type="ORF">VPNG_07258</name>
</gene>
<dbReference type="InterPro" id="IPR041661">
    <property type="entry name" value="ZN622/Rei1/Reh1_Znf-C2H2"/>
</dbReference>
<dbReference type="EMBL" id="LKEB01000048">
    <property type="protein sequence ID" value="ROW03852.1"/>
    <property type="molecule type" value="Genomic_DNA"/>
</dbReference>
<feature type="compositionally biased region" description="Polar residues" evidence="1">
    <location>
        <begin position="178"/>
        <end position="201"/>
    </location>
</feature>
<evidence type="ECO:0000313" key="4">
    <source>
        <dbReference type="Proteomes" id="UP000285146"/>
    </source>
</evidence>